<dbReference type="InterPro" id="IPR050397">
    <property type="entry name" value="Env_Response_Regulators"/>
</dbReference>
<dbReference type="GO" id="GO:0003700">
    <property type="term" value="F:DNA-binding transcription factor activity"/>
    <property type="evidence" value="ECO:0007669"/>
    <property type="project" value="TreeGrafter"/>
</dbReference>
<reference evidence="6" key="1">
    <citation type="journal article" date="2015" name="Proc. Natl. Acad. Sci. U.S.A.">
        <title>Bacterial clade with the ribosomal RNA operon on a small plasmid rather than the chromosome.</title>
        <authorList>
            <person name="Anda M."/>
            <person name="Ohtsubo Y."/>
            <person name="Okubo T."/>
            <person name="Sugawara M."/>
            <person name="Nagata Y."/>
            <person name="Tsuda M."/>
            <person name="Minamisawa K."/>
            <person name="Mitsui H."/>
        </authorList>
    </citation>
    <scope>NUCLEOTIDE SEQUENCE</scope>
    <source>
        <strain evidence="6">DSM 14790</strain>
    </source>
</reference>
<evidence type="ECO:0000256" key="3">
    <source>
        <dbReference type="ARBA" id="ARBA00023163"/>
    </source>
</evidence>
<name>A0A0P0YYM5_9HYPH</name>
<protein>
    <submittedName>
        <fullName evidence="6">Putative transcriptional regulatory protein, Crp/Fnr family</fullName>
    </submittedName>
</protein>
<accession>A0A0P0YYM5</accession>
<dbReference type="SMART" id="SM00419">
    <property type="entry name" value="HTH_CRP"/>
    <property type="match status" value="1"/>
</dbReference>
<keyword evidence="1" id="KW-0805">Transcription regulation</keyword>
<dbReference type="InterPro" id="IPR036390">
    <property type="entry name" value="WH_DNA-bd_sf"/>
</dbReference>
<dbReference type="InterPro" id="IPR036388">
    <property type="entry name" value="WH-like_DNA-bd_sf"/>
</dbReference>
<organism evidence="6">
    <name type="scientific">Aurantimonas coralicida</name>
    <dbReference type="NCBI Taxonomy" id="182270"/>
    <lineage>
        <taxon>Bacteria</taxon>
        <taxon>Pseudomonadati</taxon>
        <taxon>Pseudomonadota</taxon>
        <taxon>Alphaproteobacteria</taxon>
        <taxon>Hyphomicrobiales</taxon>
        <taxon>Aurantimonadaceae</taxon>
        <taxon>Aurantimonas</taxon>
    </lineage>
</organism>
<dbReference type="SUPFAM" id="SSF51206">
    <property type="entry name" value="cAMP-binding domain-like"/>
    <property type="match status" value="1"/>
</dbReference>
<evidence type="ECO:0000256" key="1">
    <source>
        <dbReference type="ARBA" id="ARBA00023015"/>
    </source>
</evidence>
<proteinExistence type="predicted"/>
<dbReference type="PANTHER" id="PTHR24567">
    <property type="entry name" value="CRP FAMILY TRANSCRIPTIONAL REGULATORY PROTEIN"/>
    <property type="match status" value="1"/>
</dbReference>
<dbReference type="InterPro" id="IPR000595">
    <property type="entry name" value="cNMP-bd_dom"/>
</dbReference>
<dbReference type="InterPro" id="IPR014710">
    <property type="entry name" value="RmlC-like_jellyroll"/>
</dbReference>
<dbReference type="InterPro" id="IPR018490">
    <property type="entry name" value="cNMP-bd_dom_sf"/>
</dbReference>
<dbReference type="Pfam" id="PF00027">
    <property type="entry name" value="cNMP_binding"/>
    <property type="match status" value="1"/>
</dbReference>
<keyword evidence="3" id="KW-0804">Transcription</keyword>
<dbReference type="Gene3D" id="1.10.10.10">
    <property type="entry name" value="Winged helix-like DNA-binding domain superfamily/Winged helix DNA-binding domain"/>
    <property type="match status" value="1"/>
</dbReference>
<dbReference type="InterPro" id="IPR012318">
    <property type="entry name" value="HTH_CRP"/>
</dbReference>
<evidence type="ECO:0000313" key="6">
    <source>
        <dbReference type="EMBL" id="BAT26653.1"/>
    </source>
</evidence>
<dbReference type="RefSeq" id="WP_024351575.1">
    <property type="nucleotide sequence ID" value="NZ_BBWN01000030.1"/>
</dbReference>
<dbReference type="CDD" id="cd00038">
    <property type="entry name" value="CAP_ED"/>
    <property type="match status" value="1"/>
</dbReference>
<dbReference type="SUPFAM" id="SSF46785">
    <property type="entry name" value="Winged helix' DNA-binding domain"/>
    <property type="match status" value="1"/>
</dbReference>
<dbReference type="PROSITE" id="PS51063">
    <property type="entry name" value="HTH_CRP_2"/>
    <property type="match status" value="1"/>
</dbReference>
<evidence type="ECO:0000259" key="5">
    <source>
        <dbReference type="PROSITE" id="PS51063"/>
    </source>
</evidence>
<keyword evidence="2" id="KW-0238">DNA-binding</keyword>
<dbReference type="GO" id="GO:0003677">
    <property type="term" value="F:DNA binding"/>
    <property type="evidence" value="ECO:0007669"/>
    <property type="project" value="UniProtKB-KW"/>
</dbReference>
<sequence>MPHKLIRKLEHFTRLASDDRDALEALAQHRQRVYRARETIINEGDKPEVVNLFLDGWACRYKDLENGKRQIMSIFVPGDICDLNIFILKYMDHSIAALTSVTVVEISRDAFERAIARSPRVMQALWWDTLVTAAVQREWTMNVGQRDARERIAHLICELYTRLDCVGLVTDGACLFPLTQSELGEATGLTPVSVNRVLQDLRRSNLIHLHDSRLRILDLPGLQQAAMFNPNYLHLGQEGSHLAANT</sequence>
<evidence type="ECO:0000259" key="4">
    <source>
        <dbReference type="PROSITE" id="PS50042"/>
    </source>
</evidence>
<dbReference type="Gene3D" id="2.60.120.10">
    <property type="entry name" value="Jelly Rolls"/>
    <property type="match status" value="1"/>
</dbReference>
<dbReference type="GO" id="GO:0005829">
    <property type="term" value="C:cytosol"/>
    <property type="evidence" value="ECO:0007669"/>
    <property type="project" value="TreeGrafter"/>
</dbReference>
<feature type="domain" description="HTH crp-type" evidence="5">
    <location>
        <begin position="146"/>
        <end position="220"/>
    </location>
</feature>
<dbReference type="PANTHER" id="PTHR24567:SF68">
    <property type="entry name" value="DNA-BINDING TRANSCRIPTIONAL DUAL REGULATOR CRP"/>
    <property type="match status" value="1"/>
</dbReference>
<dbReference type="PROSITE" id="PS50042">
    <property type="entry name" value="CNMP_BINDING_3"/>
    <property type="match status" value="1"/>
</dbReference>
<dbReference type="SMART" id="SM00100">
    <property type="entry name" value="cNMP"/>
    <property type="match status" value="1"/>
</dbReference>
<evidence type="ECO:0000256" key="2">
    <source>
        <dbReference type="ARBA" id="ARBA00023125"/>
    </source>
</evidence>
<dbReference type="EMBL" id="LC066373">
    <property type="protein sequence ID" value="BAT26653.1"/>
    <property type="molecule type" value="Genomic_DNA"/>
</dbReference>
<dbReference type="AlphaFoldDB" id="A0A0P0YYM5"/>
<dbReference type="Pfam" id="PF13545">
    <property type="entry name" value="HTH_Crp_2"/>
    <property type="match status" value="1"/>
</dbReference>
<feature type="domain" description="Cyclic nucleotide-binding" evidence="4">
    <location>
        <begin position="34"/>
        <end position="132"/>
    </location>
</feature>